<keyword evidence="1" id="KW-0732">Signal</keyword>
<dbReference type="Proteomes" id="UP000828390">
    <property type="component" value="Unassembled WGS sequence"/>
</dbReference>
<name>A0A9D4GVY4_DREPO</name>
<keyword evidence="3" id="KW-1185">Reference proteome</keyword>
<reference evidence="2" key="2">
    <citation type="submission" date="2020-11" db="EMBL/GenBank/DDBJ databases">
        <authorList>
            <person name="McCartney M.A."/>
            <person name="Auch B."/>
            <person name="Kono T."/>
            <person name="Mallez S."/>
            <person name="Becker A."/>
            <person name="Gohl D.M."/>
            <person name="Silverstein K.A.T."/>
            <person name="Koren S."/>
            <person name="Bechman K.B."/>
            <person name="Herman A."/>
            <person name="Abrahante J.E."/>
            <person name="Garbe J."/>
        </authorList>
    </citation>
    <scope>NUCLEOTIDE SEQUENCE</scope>
    <source>
        <strain evidence="2">Duluth1</strain>
        <tissue evidence="2">Whole animal</tissue>
    </source>
</reference>
<organism evidence="2 3">
    <name type="scientific">Dreissena polymorpha</name>
    <name type="common">Zebra mussel</name>
    <name type="synonym">Mytilus polymorpha</name>
    <dbReference type="NCBI Taxonomy" id="45954"/>
    <lineage>
        <taxon>Eukaryota</taxon>
        <taxon>Metazoa</taxon>
        <taxon>Spiralia</taxon>
        <taxon>Lophotrochozoa</taxon>
        <taxon>Mollusca</taxon>
        <taxon>Bivalvia</taxon>
        <taxon>Autobranchia</taxon>
        <taxon>Heteroconchia</taxon>
        <taxon>Euheterodonta</taxon>
        <taxon>Imparidentia</taxon>
        <taxon>Neoheterodontei</taxon>
        <taxon>Myida</taxon>
        <taxon>Dreissenoidea</taxon>
        <taxon>Dreissenidae</taxon>
        <taxon>Dreissena</taxon>
    </lineage>
</organism>
<accession>A0A9D4GVY4</accession>
<dbReference type="AlphaFoldDB" id="A0A9D4GVY4"/>
<evidence type="ECO:0000256" key="1">
    <source>
        <dbReference type="SAM" id="SignalP"/>
    </source>
</evidence>
<protein>
    <submittedName>
        <fullName evidence="2">Uncharacterized protein</fullName>
    </submittedName>
</protein>
<evidence type="ECO:0000313" key="3">
    <source>
        <dbReference type="Proteomes" id="UP000828390"/>
    </source>
</evidence>
<comment type="caution">
    <text evidence="2">The sequence shown here is derived from an EMBL/GenBank/DDBJ whole genome shotgun (WGS) entry which is preliminary data.</text>
</comment>
<feature type="signal peptide" evidence="1">
    <location>
        <begin position="1"/>
        <end position="16"/>
    </location>
</feature>
<gene>
    <name evidence="2" type="ORF">DPMN_122656</name>
</gene>
<sequence>MEAAMMKLALIRVHFARVLVADKASSDEQFWGRFNEKLQHPTVVARLCGRPTLVGRQLTTRRVQGASCRDCGRTTVWSVILHGF</sequence>
<evidence type="ECO:0000313" key="2">
    <source>
        <dbReference type="EMBL" id="KAH3820907.1"/>
    </source>
</evidence>
<proteinExistence type="predicted"/>
<feature type="chain" id="PRO_5039324557" evidence="1">
    <location>
        <begin position="17"/>
        <end position="84"/>
    </location>
</feature>
<reference evidence="2" key="1">
    <citation type="journal article" date="2019" name="bioRxiv">
        <title>The Genome of the Zebra Mussel, Dreissena polymorpha: A Resource for Invasive Species Research.</title>
        <authorList>
            <person name="McCartney M.A."/>
            <person name="Auch B."/>
            <person name="Kono T."/>
            <person name="Mallez S."/>
            <person name="Zhang Y."/>
            <person name="Obille A."/>
            <person name="Becker A."/>
            <person name="Abrahante J.E."/>
            <person name="Garbe J."/>
            <person name="Badalamenti J.P."/>
            <person name="Herman A."/>
            <person name="Mangelson H."/>
            <person name="Liachko I."/>
            <person name="Sullivan S."/>
            <person name="Sone E.D."/>
            <person name="Koren S."/>
            <person name="Silverstein K.A.T."/>
            <person name="Beckman K.B."/>
            <person name="Gohl D.M."/>
        </authorList>
    </citation>
    <scope>NUCLEOTIDE SEQUENCE</scope>
    <source>
        <strain evidence="2">Duluth1</strain>
        <tissue evidence="2">Whole animal</tissue>
    </source>
</reference>
<dbReference type="EMBL" id="JAIWYP010000005">
    <property type="protein sequence ID" value="KAH3820907.1"/>
    <property type="molecule type" value="Genomic_DNA"/>
</dbReference>